<name>A0A5B7FH50_PORTR</name>
<reference evidence="1 2" key="1">
    <citation type="submission" date="2019-05" db="EMBL/GenBank/DDBJ databases">
        <title>Another draft genome of Portunus trituberculatus and its Hox gene families provides insights of decapod evolution.</title>
        <authorList>
            <person name="Jeong J.-H."/>
            <person name="Song I."/>
            <person name="Kim S."/>
            <person name="Choi T."/>
            <person name="Kim D."/>
            <person name="Ryu S."/>
            <person name="Kim W."/>
        </authorList>
    </citation>
    <scope>NUCLEOTIDE SEQUENCE [LARGE SCALE GENOMIC DNA]</scope>
    <source>
        <tissue evidence="1">Muscle</tissue>
    </source>
</reference>
<sequence length="124" mass="13553">MKSLVLSWSFLGTINKHDRKTFLDPRFITSLSSATPGDGEGQMVTTFDDSGGQRSSDCLGHGQLSSCWITRATNRVLTRSGSSTRGIQGQWPQIAFSLLLTYCLLRLSDTARINGRTLDLTPGN</sequence>
<dbReference type="AlphaFoldDB" id="A0A5B7FH50"/>
<keyword evidence="2" id="KW-1185">Reference proteome</keyword>
<evidence type="ECO:0000313" key="1">
    <source>
        <dbReference type="EMBL" id="MPC44875.1"/>
    </source>
</evidence>
<evidence type="ECO:0000313" key="2">
    <source>
        <dbReference type="Proteomes" id="UP000324222"/>
    </source>
</evidence>
<dbReference type="EMBL" id="VSRR010006475">
    <property type="protein sequence ID" value="MPC44875.1"/>
    <property type="molecule type" value="Genomic_DNA"/>
</dbReference>
<organism evidence="1 2">
    <name type="scientific">Portunus trituberculatus</name>
    <name type="common">Swimming crab</name>
    <name type="synonym">Neptunus trituberculatus</name>
    <dbReference type="NCBI Taxonomy" id="210409"/>
    <lineage>
        <taxon>Eukaryota</taxon>
        <taxon>Metazoa</taxon>
        <taxon>Ecdysozoa</taxon>
        <taxon>Arthropoda</taxon>
        <taxon>Crustacea</taxon>
        <taxon>Multicrustacea</taxon>
        <taxon>Malacostraca</taxon>
        <taxon>Eumalacostraca</taxon>
        <taxon>Eucarida</taxon>
        <taxon>Decapoda</taxon>
        <taxon>Pleocyemata</taxon>
        <taxon>Brachyura</taxon>
        <taxon>Eubrachyura</taxon>
        <taxon>Portunoidea</taxon>
        <taxon>Portunidae</taxon>
        <taxon>Portuninae</taxon>
        <taxon>Portunus</taxon>
    </lineage>
</organism>
<proteinExistence type="predicted"/>
<gene>
    <name evidence="1" type="ORF">E2C01_038556</name>
</gene>
<comment type="caution">
    <text evidence="1">The sequence shown here is derived from an EMBL/GenBank/DDBJ whole genome shotgun (WGS) entry which is preliminary data.</text>
</comment>
<dbReference type="Proteomes" id="UP000324222">
    <property type="component" value="Unassembled WGS sequence"/>
</dbReference>
<protein>
    <submittedName>
        <fullName evidence="1">Uncharacterized protein</fullName>
    </submittedName>
</protein>
<accession>A0A5B7FH50</accession>